<dbReference type="InterPro" id="IPR033983">
    <property type="entry name" value="Thiazole_synthase_ThiG"/>
</dbReference>
<dbReference type="AlphaFoldDB" id="H8GJ44"/>
<dbReference type="InterPro" id="IPR013785">
    <property type="entry name" value="Aldolase_TIM"/>
</dbReference>
<reference evidence="10 11" key="1">
    <citation type="journal article" date="2013" name="Genome Announc.">
        <title>Genome Sequence of the Obligate Gammaproteobacterial Methanotroph Methylomicrobium album Strain BG8.</title>
        <authorList>
            <person name="Kits K.D."/>
            <person name="Kalyuzhnaya M.G."/>
            <person name="Klotz M.G."/>
            <person name="Jetten M.S."/>
            <person name="Op den Camp H.J."/>
            <person name="Vuilleumier S."/>
            <person name="Bringel F."/>
            <person name="Dispirito A.A."/>
            <person name="Murrell J.C."/>
            <person name="Bruce D."/>
            <person name="Cheng J.F."/>
            <person name="Copeland A."/>
            <person name="Goodwin L."/>
            <person name="Hauser L."/>
            <person name="Lajus A."/>
            <person name="Land M.L."/>
            <person name="Lapidus A."/>
            <person name="Lucas S."/>
            <person name="Medigue C."/>
            <person name="Pitluck S."/>
            <person name="Woyke T."/>
            <person name="Zeytun A."/>
            <person name="Stein L.Y."/>
        </authorList>
    </citation>
    <scope>NUCLEOTIDE SEQUENCE [LARGE SCALE GENOMIC DNA]</scope>
    <source>
        <strain evidence="10 11">BG8</strain>
    </source>
</reference>
<organism evidence="10 11">
    <name type="scientific">Methylomicrobium album BG8</name>
    <dbReference type="NCBI Taxonomy" id="686340"/>
    <lineage>
        <taxon>Bacteria</taxon>
        <taxon>Pseudomonadati</taxon>
        <taxon>Pseudomonadota</taxon>
        <taxon>Gammaproteobacteria</taxon>
        <taxon>Methylococcales</taxon>
        <taxon>Methylococcaceae</taxon>
        <taxon>Methylomicrobium</taxon>
    </lineage>
</organism>
<evidence type="ECO:0000256" key="3">
    <source>
        <dbReference type="ARBA" id="ARBA00011960"/>
    </source>
</evidence>
<dbReference type="PANTHER" id="PTHR34266">
    <property type="entry name" value="THIAZOLE SYNTHASE"/>
    <property type="match status" value="1"/>
</dbReference>
<comment type="catalytic activity">
    <reaction evidence="7 8">
        <text>[ThiS sulfur-carrier protein]-C-terminal-Gly-aminoethanethioate + 2-iminoacetate + 1-deoxy-D-xylulose 5-phosphate = [ThiS sulfur-carrier protein]-C-terminal Gly-Gly + 2-[(2R,5Z)-2-carboxy-4-methylthiazol-5(2H)-ylidene]ethyl phosphate + 2 H2O + H(+)</text>
        <dbReference type="Rhea" id="RHEA:26297"/>
        <dbReference type="Rhea" id="RHEA-COMP:12909"/>
        <dbReference type="Rhea" id="RHEA-COMP:19908"/>
        <dbReference type="ChEBI" id="CHEBI:15377"/>
        <dbReference type="ChEBI" id="CHEBI:15378"/>
        <dbReference type="ChEBI" id="CHEBI:57792"/>
        <dbReference type="ChEBI" id="CHEBI:62899"/>
        <dbReference type="ChEBI" id="CHEBI:77846"/>
        <dbReference type="ChEBI" id="CHEBI:90778"/>
        <dbReference type="ChEBI" id="CHEBI:232372"/>
        <dbReference type="EC" id="2.8.1.10"/>
    </reaction>
</comment>
<dbReference type="eggNOG" id="COG2022">
    <property type="taxonomic scope" value="Bacteria"/>
</dbReference>
<comment type="pathway">
    <text evidence="2 8">Cofactor biosynthesis; thiamine diphosphate biosynthesis.</text>
</comment>
<name>H8GJ44_METAL</name>
<evidence type="ECO:0000256" key="4">
    <source>
        <dbReference type="ARBA" id="ARBA00022679"/>
    </source>
</evidence>
<evidence type="ECO:0000256" key="7">
    <source>
        <dbReference type="ARBA" id="ARBA00049897"/>
    </source>
</evidence>
<comment type="subunit">
    <text evidence="8">Homotetramer. Forms heterodimers with either ThiH or ThiS.</text>
</comment>
<dbReference type="SUPFAM" id="SSF54285">
    <property type="entry name" value="MoaD/ThiS"/>
    <property type="match status" value="1"/>
</dbReference>
<keyword evidence="5 8" id="KW-0784">Thiamine biosynthesis</keyword>
<dbReference type="RefSeq" id="WP_005374974.1">
    <property type="nucleotide sequence ID" value="NZ_CM001475.1"/>
</dbReference>
<comment type="subcellular location">
    <subcellularLocation>
        <location evidence="8">Cytoplasm</location>
    </subcellularLocation>
</comment>
<dbReference type="PANTHER" id="PTHR34266:SF2">
    <property type="entry name" value="THIAZOLE SYNTHASE"/>
    <property type="match status" value="1"/>
</dbReference>
<evidence type="ECO:0000313" key="10">
    <source>
        <dbReference type="EMBL" id="EIC31551.1"/>
    </source>
</evidence>
<dbReference type="EMBL" id="CM001475">
    <property type="protein sequence ID" value="EIC31551.1"/>
    <property type="molecule type" value="Genomic_DNA"/>
</dbReference>
<comment type="function">
    <text evidence="1 8">Catalyzes the rearrangement of 1-deoxy-D-xylulose 5-phosphate (DXP) to produce the thiazole phosphate moiety of thiamine. Sulfur is provided by the thiocarboxylate moiety of the carrier protein ThiS. In vitro, sulfur can be provided by H(2)S.</text>
</comment>
<dbReference type="Pfam" id="PF05690">
    <property type="entry name" value="ThiG"/>
    <property type="match status" value="1"/>
</dbReference>
<dbReference type="Gene3D" id="3.20.20.70">
    <property type="entry name" value="Aldolase class I"/>
    <property type="match status" value="1"/>
</dbReference>
<dbReference type="InterPro" id="IPR016155">
    <property type="entry name" value="Mopterin_synth/thiamin_S_b"/>
</dbReference>
<dbReference type="CDD" id="cd00565">
    <property type="entry name" value="Ubl_ThiS"/>
    <property type="match status" value="1"/>
</dbReference>
<evidence type="ECO:0000256" key="5">
    <source>
        <dbReference type="ARBA" id="ARBA00022977"/>
    </source>
</evidence>
<dbReference type="STRING" id="686340.Metal_3914"/>
<dbReference type="GO" id="GO:0009229">
    <property type="term" value="P:thiamine diphosphate biosynthetic process"/>
    <property type="evidence" value="ECO:0007669"/>
    <property type="project" value="UniProtKB-UniRule"/>
</dbReference>
<evidence type="ECO:0000256" key="1">
    <source>
        <dbReference type="ARBA" id="ARBA00002834"/>
    </source>
</evidence>
<keyword evidence="6 8" id="KW-0704">Schiff base</keyword>
<evidence type="ECO:0000259" key="9">
    <source>
        <dbReference type="Pfam" id="PF05690"/>
    </source>
</evidence>
<protein>
    <recommendedName>
        <fullName evidence="3 8">Thiazole synthase</fullName>
        <ecNumber evidence="3 8">2.8.1.10</ecNumber>
    </recommendedName>
</protein>
<dbReference type="Pfam" id="PF02597">
    <property type="entry name" value="ThiS"/>
    <property type="match status" value="1"/>
</dbReference>
<dbReference type="EC" id="2.8.1.10" evidence="3 8"/>
<dbReference type="InterPro" id="IPR008867">
    <property type="entry name" value="ThiG"/>
</dbReference>
<proteinExistence type="inferred from homology"/>
<evidence type="ECO:0000256" key="8">
    <source>
        <dbReference type="HAMAP-Rule" id="MF_00443"/>
    </source>
</evidence>
<dbReference type="Proteomes" id="UP000005090">
    <property type="component" value="Chromosome"/>
</dbReference>
<dbReference type="InterPro" id="IPR012675">
    <property type="entry name" value="Beta-grasp_dom_sf"/>
</dbReference>
<dbReference type="InterPro" id="IPR003749">
    <property type="entry name" value="ThiS/MoaD-like"/>
</dbReference>
<dbReference type="SUPFAM" id="SSF110399">
    <property type="entry name" value="ThiG-like"/>
    <property type="match status" value="1"/>
</dbReference>
<evidence type="ECO:0000313" key="11">
    <source>
        <dbReference type="Proteomes" id="UP000005090"/>
    </source>
</evidence>
<dbReference type="InterPro" id="IPR010035">
    <property type="entry name" value="Thi_S"/>
</dbReference>
<feature type="domain" description="Thiazole synthase ThiG" evidence="9">
    <location>
        <begin position="73"/>
        <end position="319"/>
    </location>
</feature>
<accession>H8GJ44</accession>
<evidence type="ECO:0000256" key="2">
    <source>
        <dbReference type="ARBA" id="ARBA00004948"/>
    </source>
</evidence>
<keyword evidence="11" id="KW-1185">Reference proteome</keyword>
<feature type="binding site" evidence="8">
    <location>
        <position position="228"/>
    </location>
    <ligand>
        <name>1-deoxy-D-xylulose 5-phosphate</name>
        <dbReference type="ChEBI" id="CHEBI:57792"/>
    </ligand>
</feature>
<feature type="binding site" evidence="8">
    <location>
        <begin position="254"/>
        <end position="255"/>
    </location>
    <ligand>
        <name>1-deoxy-D-xylulose 5-phosphate</name>
        <dbReference type="ChEBI" id="CHEBI:57792"/>
    </ligand>
</feature>
<dbReference type="GO" id="GO:0005737">
    <property type="term" value="C:cytoplasm"/>
    <property type="evidence" value="ECO:0007669"/>
    <property type="project" value="UniProtKB-SubCell"/>
</dbReference>
<dbReference type="CDD" id="cd04728">
    <property type="entry name" value="ThiG"/>
    <property type="match status" value="1"/>
</dbReference>
<evidence type="ECO:0000256" key="6">
    <source>
        <dbReference type="ARBA" id="ARBA00023270"/>
    </source>
</evidence>
<dbReference type="UniPathway" id="UPA00060"/>
<feature type="active site" description="Schiff-base intermediate with DXP" evidence="8">
    <location>
        <position position="167"/>
    </location>
</feature>
<sequence length="325" mass="34746">MKITVNGSARECAEQSTVATLISELELTGKKIAVELNQEILPYDQYGEYKLQDGDRLEIVHAIGGGQDDTFVIAGKAYRSRLLVGTGKYKDLEETRLATEASGAEIVTVAIRRTNIGQNKDEPNLLDVISPDKYTILPNTAGCYTAEEAVRTCRLGRELLGGHKLVKLEVLADPKTLFPDVAQTYIAAEQLVKDGFDVMVYTNDDPVAAKRLEEIGCVAVMPLAAPIGSGLGIRNPYNILTIVENAKVPILVDAGVGTASDAAIAMELGCDGVLMNTAIAAAKNPVLMASAMKKGIEAGREAFLAGRMPKKRFASASSPLEGLFF</sequence>
<keyword evidence="8" id="KW-0963">Cytoplasm</keyword>
<feature type="binding site" evidence="8">
    <location>
        <begin position="276"/>
        <end position="277"/>
    </location>
    <ligand>
        <name>1-deoxy-D-xylulose 5-phosphate</name>
        <dbReference type="ChEBI" id="CHEBI:57792"/>
    </ligand>
</feature>
<comment type="similarity">
    <text evidence="8">Belongs to the ThiG family.</text>
</comment>
<dbReference type="HAMAP" id="MF_00443">
    <property type="entry name" value="ThiG"/>
    <property type="match status" value="1"/>
</dbReference>
<dbReference type="HOGENOM" id="CLU_062233_1_1_6"/>
<dbReference type="Gene3D" id="3.10.20.30">
    <property type="match status" value="1"/>
</dbReference>
<gene>
    <name evidence="8" type="primary">thiG</name>
    <name evidence="10" type="ORF">Metal_3914</name>
</gene>
<dbReference type="GO" id="GO:1990107">
    <property type="term" value="F:thiazole synthase activity"/>
    <property type="evidence" value="ECO:0007669"/>
    <property type="project" value="UniProtKB-EC"/>
</dbReference>
<dbReference type="NCBIfam" id="TIGR01683">
    <property type="entry name" value="thiS"/>
    <property type="match status" value="1"/>
</dbReference>
<keyword evidence="4 8" id="KW-0808">Transferase</keyword>